<dbReference type="PANTHER" id="PTHR43806">
    <property type="entry name" value="PEPTIDASE S8"/>
    <property type="match status" value="1"/>
</dbReference>
<reference evidence="8 9" key="1">
    <citation type="submission" date="2020-11" db="EMBL/GenBank/DDBJ databases">
        <title>Draft genome sequencing of a Lachnospiraceae strain isolated from anoxic soil subjected to BSD treatment.</title>
        <authorList>
            <person name="Uek A."/>
            <person name="Tonouchi A."/>
        </authorList>
    </citation>
    <scope>NUCLEOTIDE SEQUENCE [LARGE SCALE GENOMIC DNA]</scope>
    <source>
        <strain evidence="8 9">TB5</strain>
    </source>
</reference>
<dbReference type="KEGG" id="ahb:bsdtb5_19480"/>
<feature type="active site" description="Charge relay system" evidence="5 6">
    <location>
        <position position="183"/>
    </location>
</feature>
<feature type="active site" description="Charge relay system" evidence="5 6">
    <location>
        <position position="506"/>
    </location>
</feature>
<dbReference type="InterPro" id="IPR036852">
    <property type="entry name" value="Peptidase_S8/S53_dom_sf"/>
</dbReference>
<accession>A0A7R7IE30</accession>
<dbReference type="Proteomes" id="UP000595897">
    <property type="component" value="Chromosome"/>
</dbReference>
<evidence type="ECO:0000256" key="4">
    <source>
        <dbReference type="ARBA" id="ARBA00022825"/>
    </source>
</evidence>
<dbReference type="InterPro" id="IPR015500">
    <property type="entry name" value="Peptidase_S8_subtilisin-rel"/>
</dbReference>
<dbReference type="PRINTS" id="PR00723">
    <property type="entry name" value="SUBTILISIN"/>
</dbReference>
<dbReference type="InterPro" id="IPR022398">
    <property type="entry name" value="Peptidase_S8_His-AS"/>
</dbReference>
<dbReference type="InterPro" id="IPR000209">
    <property type="entry name" value="Peptidase_S8/S53_dom"/>
</dbReference>
<name>A0A7R7IE30_9FIRM</name>
<evidence type="ECO:0000256" key="5">
    <source>
        <dbReference type="PIRSR" id="PIRSR615500-1"/>
    </source>
</evidence>
<evidence type="ECO:0000256" key="1">
    <source>
        <dbReference type="ARBA" id="ARBA00011073"/>
    </source>
</evidence>
<dbReference type="InterPro" id="IPR034045">
    <property type="entry name" value="Pep_S8_CspA-like"/>
</dbReference>
<comment type="similarity">
    <text evidence="1 6">Belongs to the peptidase S8 family.</text>
</comment>
<evidence type="ECO:0000256" key="2">
    <source>
        <dbReference type="ARBA" id="ARBA00022670"/>
    </source>
</evidence>
<dbReference type="AlphaFoldDB" id="A0A7R7IE30"/>
<dbReference type="GO" id="GO:0006508">
    <property type="term" value="P:proteolysis"/>
    <property type="evidence" value="ECO:0007669"/>
    <property type="project" value="UniProtKB-KW"/>
</dbReference>
<dbReference type="InterPro" id="IPR017310">
    <property type="entry name" value="Pept_S8A_subtilisin_clostridia"/>
</dbReference>
<keyword evidence="9" id="KW-1185">Reference proteome</keyword>
<dbReference type="Pfam" id="PF00082">
    <property type="entry name" value="Peptidase_S8"/>
    <property type="match status" value="2"/>
</dbReference>
<evidence type="ECO:0000313" key="9">
    <source>
        <dbReference type="Proteomes" id="UP000595897"/>
    </source>
</evidence>
<dbReference type="PROSITE" id="PS00137">
    <property type="entry name" value="SUBTILASE_HIS"/>
    <property type="match status" value="1"/>
</dbReference>
<dbReference type="RefSeq" id="WP_271715857.1">
    <property type="nucleotide sequence ID" value="NZ_AP024169.1"/>
</dbReference>
<dbReference type="GO" id="GO:0004252">
    <property type="term" value="F:serine-type endopeptidase activity"/>
    <property type="evidence" value="ECO:0007669"/>
    <property type="project" value="UniProtKB-UniRule"/>
</dbReference>
<feature type="domain" description="Peptidase S8/S53" evidence="7">
    <location>
        <begin position="438"/>
        <end position="561"/>
    </location>
</feature>
<dbReference type="PANTHER" id="PTHR43806:SF11">
    <property type="entry name" value="CEREVISIN-RELATED"/>
    <property type="match status" value="1"/>
</dbReference>
<keyword evidence="2 6" id="KW-0645">Protease</keyword>
<evidence type="ECO:0000313" key="8">
    <source>
        <dbReference type="EMBL" id="BCN30653.1"/>
    </source>
</evidence>
<dbReference type="PROSITE" id="PS00136">
    <property type="entry name" value="SUBTILASE_ASP"/>
    <property type="match status" value="1"/>
</dbReference>
<dbReference type="InterPro" id="IPR023827">
    <property type="entry name" value="Peptidase_S8_Asp-AS"/>
</dbReference>
<dbReference type="Gene3D" id="2.60.120.1290">
    <property type="match status" value="1"/>
</dbReference>
<dbReference type="PIRSF" id="PIRSF037894">
    <property type="entry name" value="Subtilisin_rel_CspABC"/>
    <property type="match status" value="1"/>
</dbReference>
<dbReference type="PROSITE" id="PS51892">
    <property type="entry name" value="SUBTILASE"/>
    <property type="match status" value="1"/>
</dbReference>
<dbReference type="Gene3D" id="3.40.50.200">
    <property type="entry name" value="Peptidase S8/S53 domain"/>
    <property type="match status" value="1"/>
</dbReference>
<evidence type="ECO:0000256" key="3">
    <source>
        <dbReference type="ARBA" id="ARBA00022801"/>
    </source>
</evidence>
<keyword evidence="3 6" id="KW-0378">Hydrolase</keyword>
<feature type="domain" description="Peptidase S8/S53" evidence="7">
    <location>
        <begin position="105"/>
        <end position="302"/>
    </location>
</feature>
<dbReference type="InterPro" id="IPR050131">
    <property type="entry name" value="Peptidase_S8_subtilisin-like"/>
</dbReference>
<keyword evidence="4 6" id="KW-0720">Serine protease</keyword>
<gene>
    <name evidence="8" type="ORF">bsdtb5_19480</name>
</gene>
<protein>
    <recommendedName>
        <fullName evidence="7">Peptidase S8/S53 domain-containing protein</fullName>
    </recommendedName>
</protein>
<dbReference type="SUPFAM" id="SSF52743">
    <property type="entry name" value="Subtilisin-like"/>
    <property type="match status" value="1"/>
</dbReference>
<proteinExistence type="inferred from homology"/>
<evidence type="ECO:0000259" key="7">
    <source>
        <dbReference type="Pfam" id="PF00082"/>
    </source>
</evidence>
<dbReference type="EMBL" id="AP024169">
    <property type="protein sequence ID" value="BCN30653.1"/>
    <property type="molecule type" value="Genomic_DNA"/>
</dbReference>
<feature type="active site" description="Charge relay system" evidence="5 6">
    <location>
        <position position="114"/>
    </location>
</feature>
<dbReference type="CDD" id="cd07478">
    <property type="entry name" value="Peptidases_S8_CspA-like"/>
    <property type="match status" value="1"/>
</dbReference>
<sequence>MSNGNNSSNENQSSVNKLLSNDYIDIIVEYSGNLNYLKKFGEGNYTIIDETFAMVHLPGNEITQEFIRQYGWTSLPYLGGIQDTTALEASGITKLQNIPKLSLRGQGTLIGILDTGIDYTNEVFKNADNTTKIVSIWDQTIQTPGKEPEGFYYGTEYTREQINDALKNPNPYDIVPSRDDNGHGTQVAGIAAGSPVAKADFVGVAPDSELIIVKLRYAKKVYRDYFFIPENALCYQTTDPMFAVQYIAKVAEKLARPYAILFALGTSQGAHDGRGAFARTLGYLSRKVGTGVIIAAGNEGNRGSHYYGVIDKNVGYDVVELNVGENSKGFTMELWGTPPNLYSVDILSPSGEYIPRISAKIRESREIKFLFESTVLYLEFQILDEQTGNERILFRFKNPTKGIWRIRIYGTGNLSMSYHIWLPIKEFLDSDTFFVKPDQYTTITSPGNTSYPITVTAYSHTNNSLYTNASRGFTALNQVKPEIAAPGVNIYCPTLNNQYTRSTGSSIAAAQVAGVSALLLEWGIIKKNYERMDTLIIKRMLIGGAKRDPNSSYPNRDWGYGILDLYNTFLTLRGE</sequence>
<evidence type="ECO:0000256" key="6">
    <source>
        <dbReference type="PROSITE-ProRule" id="PRU01240"/>
    </source>
</evidence>
<organism evidence="8 9">
    <name type="scientific">Anaeromicropila herbilytica</name>
    <dbReference type="NCBI Taxonomy" id="2785025"/>
    <lineage>
        <taxon>Bacteria</taxon>
        <taxon>Bacillati</taxon>
        <taxon>Bacillota</taxon>
        <taxon>Clostridia</taxon>
        <taxon>Lachnospirales</taxon>
        <taxon>Lachnospiraceae</taxon>
        <taxon>Anaeromicropila</taxon>
    </lineage>
</organism>